<dbReference type="InterPro" id="IPR036511">
    <property type="entry name" value="TGT-like_sf"/>
</dbReference>
<sequence length="79" mass="8576">MSEEPMFKFTTGSTSGVVRTGLLSLPNRQAIKTPHYLALASRGAIPHLTQDNVTKHTHICGAYMAAEDCKFVLSQQSLA</sequence>
<organism evidence="1 2">
    <name type="scientific">Aureobasidium mustum</name>
    <dbReference type="NCBI Taxonomy" id="2773714"/>
    <lineage>
        <taxon>Eukaryota</taxon>
        <taxon>Fungi</taxon>
        <taxon>Dikarya</taxon>
        <taxon>Ascomycota</taxon>
        <taxon>Pezizomycotina</taxon>
        <taxon>Dothideomycetes</taxon>
        <taxon>Dothideomycetidae</taxon>
        <taxon>Dothideales</taxon>
        <taxon>Saccotheciaceae</taxon>
        <taxon>Aureobasidium</taxon>
    </lineage>
</organism>
<name>A0A9N8K5L4_9PEZI</name>
<dbReference type="GO" id="GO:0006400">
    <property type="term" value="P:tRNA modification"/>
    <property type="evidence" value="ECO:0007669"/>
    <property type="project" value="InterPro"/>
</dbReference>
<dbReference type="OrthoDB" id="27601at2759"/>
<dbReference type="EMBL" id="CAIJEO010000011">
    <property type="protein sequence ID" value="CAD0100128.1"/>
    <property type="molecule type" value="Genomic_DNA"/>
</dbReference>
<keyword evidence="2" id="KW-1185">Reference proteome</keyword>
<evidence type="ECO:0000313" key="2">
    <source>
        <dbReference type="Proteomes" id="UP000714618"/>
    </source>
</evidence>
<protein>
    <submittedName>
        <fullName evidence="1">Uncharacterized protein</fullName>
    </submittedName>
</protein>
<dbReference type="AlphaFoldDB" id="A0A9N8K5L4"/>
<accession>A0A9N8K5L4</accession>
<evidence type="ECO:0000313" key="1">
    <source>
        <dbReference type="EMBL" id="CAD0100128.1"/>
    </source>
</evidence>
<reference evidence="1" key="1">
    <citation type="submission" date="2020-06" db="EMBL/GenBank/DDBJ databases">
        <authorList>
            <person name="Onetto C."/>
        </authorList>
    </citation>
    <scope>NUCLEOTIDE SEQUENCE</scope>
</reference>
<proteinExistence type="predicted"/>
<comment type="caution">
    <text evidence="1">The sequence shown here is derived from an EMBL/GenBank/DDBJ whole genome shotgun (WGS) entry which is preliminary data.</text>
</comment>
<gene>
    <name evidence="1" type="ORF">AWRI4233_LOCUS8953</name>
</gene>
<dbReference type="SUPFAM" id="SSF51713">
    <property type="entry name" value="tRNA-guanine transglycosylase"/>
    <property type="match status" value="1"/>
</dbReference>
<dbReference type="Proteomes" id="UP000714618">
    <property type="component" value="Unassembled WGS sequence"/>
</dbReference>
<dbReference type="Gene3D" id="3.20.20.105">
    <property type="entry name" value="Queuine tRNA-ribosyltransferase-like"/>
    <property type="match status" value="1"/>
</dbReference>